<sequence>MDPNLDPSLNDGLTSNLDPSLAAEDLQDQSLQDLQVPPDLPPYEPRPLAGSRRAGIRYKAYSQEDFERAMRAVREEGMSLRKASMTYNVPKTTLAEKLGDNCPNLPPLQATRKNRIATRYTWTEADMEQAVAAVASGTHASEAARQFGVPYSNLNSRTRGRPPRELKADLARLTLKQENLLVDWAHAQCELGFPPTKDQIYELASKVLDKSNPGQKLGKQWVGHWLRRHPHITALEWAPKTKWEKKPAKPFDPSAYTNSTTTFPDQSFVPDTSTLDGDHVGMVMDNDAHHDGEDLVSAEAGLGEVASLIIQT</sequence>
<dbReference type="PROSITE" id="PS51253">
    <property type="entry name" value="HTH_CENPB"/>
    <property type="match status" value="1"/>
</dbReference>
<dbReference type="InParanoid" id="W3WVV3"/>
<dbReference type="GeneID" id="19275065"/>
<dbReference type="KEGG" id="pfy:PFICI_10052"/>
<accession>W3WVV3</accession>
<evidence type="ECO:0000256" key="3">
    <source>
        <dbReference type="SAM" id="MobiDB-lite"/>
    </source>
</evidence>
<feature type="compositionally biased region" description="Low complexity" evidence="3">
    <location>
        <begin position="28"/>
        <end position="37"/>
    </location>
</feature>
<dbReference type="EMBL" id="KI912115">
    <property type="protein sequence ID" value="ETS77990.1"/>
    <property type="molecule type" value="Genomic_DNA"/>
</dbReference>
<dbReference type="InterPro" id="IPR007889">
    <property type="entry name" value="HTH_Psq"/>
</dbReference>
<dbReference type="InterPro" id="IPR006600">
    <property type="entry name" value="HTH_CenpB_DNA-bd_dom"/>
</dbReference>
<dbReference type="GO" id="GO:0003677">
    <property type="term" value="F:DNA binding"/>
    <property type="evidence" value="ECO:0007669"/>
    <property type="project" value="UniProtKB-KW"/>
</dbReference>
<name>W3WVV3_PESFW</name>
<evidence type="ECO:0000259" key="4">
    <source>
        <dbReference type="PROSITE" id="PS51253"/>
    </source>
</evidence>
<dbReference type="AlphaFoldDB" id="W3WVV3"/>
<dbReference type="Proteomes" id="UP000030651">
    <property type="component" value="Unassembled WGS sequence"/>
</dbReference>
<feature type="region of interest" description="Disordered" evidence="3">
    <location>
        <begin position="1"/>
        <end position="51"/>
    </location>
</feature>
<gene>
    <name evidence="5" type="ORF">PFICI_10052</name>
</gene>
<keyword evidence="6" id="KW-1185">Reference proteome</keyword>
<feature type="domain" description="HTH CENPB-type" evidence="4">
    <location>
        <begin position="165"/>
        <end position="235"/>
    </location>
</feature>
<organism evidence="5 6">
    <name type="scientific">Pestalotiopsis fici (strain W106-1 / CGMCC3.15140)</name>
    <dbReference type="NCBI Taxonomy" id="1229662"/>
    <lineage>
        <taxon>Eukaryota</taxon>
        <taxon>Fungi</taxon>
        <taxon>Dikarya</taxon>
        <taxon>Ascomycota</taxon>
        <taxon>Pezizomycotina</taxon>
        <taxon>Sordariomycetes</taxon>
        <taxon>Xylariomycetidae</taxon>
        <taxon>Amphisphaeriales</taxon>
        <taxon>Sporocadaceae</taxon>
        <taxon>Pestalotiopsis</taxon>
    </lineage>
</organism>
<dbReference type="OrthoDB" id="5396311at2759"/>
<evidence type="ECO:0000313" key="5">
    <source>
        <dbReference type="EMBL" id="ETS77990.1"/>
    </source>
</evidence>
<reference evidence="6" key="1">
    <citation type="journal article" date="2015" name="BMC Genomics">
        <title>Genomic and transcriptomic analysis of the endophytic fungus Pestalotiopsis fici reveals its lifestyle and high potential for synthesis of natural products.</title>
        <authorList>
            <person name="Wang X."/>
            <person name="Zhang X."/>
            <person name="Liu L."/>
            <person name="Xiang M."/>
            <person name="Wang W."/>
            <person name="Sun X."/>
            <person name="Che Y."/>
            <person name="Guo L."/>
            <person name="Liu G."/>
            <person name="Guo L."/>
            <person name="Wang C."/>
            <person name="Yin W.B."/>
            <person name="Stadler M."/>
            <person name="Zhang X."/>
            <person name="Liu X."/>
        </authorList>
    </citation>
    <scope>NUCLEOTIDE SEQUENCE [LARGE SCALE GENOMIC DNA]</scope>
    <source>
        <strain evidence="6">W106-1 / CGMCC3.15140</strain>
    </source>
</reference>
<dbReference type="Pfam" id="PF05225">
    <property type="entry name" value="HTH_psq"/>
    <property type="match status" value="2"/>
</dbReference>
<dbReference type="SUPFAM" id="SSF46689">
    <property type="entry name" value="Homeodomain-like"/>
    <property type="match status" value="2"/>
</dbReference>
<keyword evidence="1" id="KW-0238">DNA-binding</keyword>
<evidence type="ECO:0000256" key="2">
    <source>
        <dbReference type="ARBA" id="ARBA00023242"/>
    </source>
</evidence>
<keyword evidence="2" id="KW-0539">Nucleus</keyword>
<dbReference type="SMART" id="SM00674">
    <property type="entry name" value="CENPB"/>
    <property type="match status" value="1"/>
</dbReference>
<proteinExistence type="predicted"/>
<evidence type="ECO:0000256" key="1">
    <source>
        <dbReference type="ARBA" id="ARBA00023125"/>
    </source>
</evidence>
<dbReference type="OMA" id="HITALEW"/>
<protein>
    <recommendedName>
        <fullName evidence="4">HTH CENPB-type domain-containing protein</fullName>
    </recommendedName>
</protein>
<dbReference type="HOGENOM" id="CLU_891681_0_0_1"/>
<evidence type="ECO:0000313" key="6">
    <source>
        <dbReference type="Proteomes" id="UP000030651"/>
    </source>
</evidence>
<dbReference type="Pfam" id="PF03221">
    <property type="entry name" value="HTH_Tnp_Tc5"/>
    <property type="match status" value="1"/>
</dbReference>
<dbReference type="Gene3D" id="1.10.10.60">
    <property type="entry name" value="Homeodomain-like"/>
    <property type="match status" value="2"/>
</dbReference>
<dbReference type="InterPro" id="IPR009057">
    <property type="entry name" value="Homeodomain-like_sf"/>
</dbReference>
<dbReference type="eggNOG" id="ENOG502T2WY">
    <property type="taxonomic scope" value="Eukaryota"/>
</dbReference>
<dbReference type="RefSeq" id="XP_007836824.1">
    <property type="nucleotide sequence ID" value="XM_007838633.1"/>
</dbReference>